<gene>
    <name evidence="1" type="ORF">CASFOL_020219</name>
</gene>
<sequence>MEKRDRVRERTEKVGSTFYDALEFTSIANIIERSMMPLPSSSSVLESNFTDFLGKSYGGGGKEDDEVEGCDDYIVFVLEISL</sequence>
<proteinExistence type="predicted"/>
<name>A0ABD3D4F3_9LAMI</name>
<comment type="caution">
    <text evidence="1">The sequence shown here is derived from an EMBL/GenBank/DDBJ whole genome shotgun (WGS) entry which is preliminary data.</text>
</comment>
<accession>A0ABD3D4F3</accession>
<protein>
    <submittedName>
        <fullName evidence="1">Uncharacterized protein</fullName>
    </submittedName>
</protein>
<keyword evidence="2" id="KW-1185">Reference proteome</keyword>
<dbReference type="Proteomes" id="UP001632038">
    <property type="component" value="Unassembled WGS sequence"/>
</dbReference>
<dbReference type="EMBL" id="JAVIJP010000027">
    <property type="protein sequence ID" value="KAL3635672.1"/>
    <property type="molecule type" value="Genomic_DNA"/>
</dbReference>
<evidence type="ECO:0000313" key="2">
    <source>
        <dbReference type="Proteomes" id="UP001632038"/>
    </source>
</evidence>
<organism evidence="1 2">
    <name type="scientific">Castilleja foliolosa</name>
    <dbReference type="NCBI Taxonomy" id="1961234"/>
    <lineage>
        <taxon>Eukaryota</taxon>
        <taxon>Viridiplantae</taxon>
        <taxon>Streptophyta</taxon>
        <taxon>Embryophyta</taxon>
        <taxon>Tracheophyta</taxon>
        <taxon>Spermatophyta</taxon>
        <taxon>Magnoliopsida</taxon>
        <taxon>eudicotyledons</taxon>
        <taxon>Gunneridae</taxon>
        <taxon>Pentapetalae</taxon>
        <taxon>asterids</taxon>
        <taxon>lamiids</taxon>
        <taxon>Lamiales</taxon>
        <taxon>Orobanchaceae</taxon>
        <taxon>Pedicularideae</taxon>
        <taxon>Castillejinae</taxon>
        <taxon>Castilleja</taxon>
    </lineage>
</organism>
<evidence type="ECO:0000313" key="1">
    <source>
        <dbReference type="EMBL" id="KAL3635672.1"/>
    </source>
</evidence>
<dbReference type="AlphaFoldDB" id="A0ABD3D4F3"/>
<reference evidence="2" key="1">
    <citation type="journal article" date="2024" name="IScience">
        <title>Strigolactones Initiate the Formation of Haustorium-like Structures in Castilleja.</title>
        <authorList>
            <person name="Buerger M."/>
            <person name="Peterson D."/>
            <person name="Chory J."/>
        </authorList>
    </citation>
    <scope>NUCLEOTIDE SEQUENCE [LARGE SCALE GENOMIC DNA]</scope>
</reference>